<gene>
    <name evidence="2" type="ORF">I4I81_17860</name>
</gene>
<proteinExistence type="predicted"/>
<comment type="caution">
    <text evidence="2">The sequence shown here is derived from an EMBL/GenBank/DDBJ whole genome shotgun (WGS) entry which is preliminary data.</text>
</comment>
<evidence type="ECO:0000256" key="1">
    <source>
        <dbReference type="SAM" id="SignalP"/>
    </source>
</evidence>
<sequence>MSKLPSSRRRTIATRVAVGVVAVPALLLGLGGAAQAAELTPVAEYLDGVVADTDADLLEIFTTLLS</sequence>
<dbReference type="InterPro" id="IPR006311">
    <property type="entry name" value="TAT_signal"/>
</dbReference>
<dbReference type="Proteomes" id="UP000694287">
    <property type="component" value="Unassembled WGS sequence"/>
</dbReference>
<name>A0ABS6UV30_9PSEU</name>
<accession>A0ABS6UV30</accession>
<dbReference type="RefSeq" id="WP_218601962.1">
    <property type="nucleotide sequence ID" value="NZ_JADQDJ010000041.1"/>
</dbReference>
<evidence type="ECO:0000313" key="3">
    <source>
        <dbReference type="Proteomes" id="UP000694287"/>
    </source>
</evidence>
<evidence type="ECO:0000313" key="2">
    <source>
        <dbReference type="EMBL" id="MBW0136117.1"/>
    </source>
</evidence>
<keyword evidence="1" id="KW-0732">Signal</keyword>
<feature type="chain" id="PRO_5047448704" evidence="1">
    <location>
        <begin position="37"/>
        <end position="66"/>
    </location>
</feature>
<dbReference type="PROSITE" id="PS51318">
    <property type="entry name" value="TAT"/>
    <property type="match status" value="1"/>
</dbReference>
<keyword evidence="3" id="KW-1185">Reference proteome</keyword>
<organism evidence="2 3">
    <name type="scientific">Pseudonocardia abyssalis</name>
    <dbReference type="NCBI Taxonomy" id="2792008"/>
    <lineage>
        <taxon>Bacteria</taxon>
        <taxon>Bacillati</taxon>
        <taxon>Actinomycetota</taxon>
        <taxon>Actinomycetes</taxon>
        <taxon>Pseudonocardiales</taxon>
        <taxon>Pseudonocardiaceae</taxon>
        <taxon>Pseudonocardia</taxon>
    </lineage>
</organism>
<dbReference type="EMBL" id="JADQDK010000001">
    <property type="protein sequence ID" value="MBW0136117.1"/>
    <property type="molecule type" value="Genomic_DNA"/>
</dbReference>
<reference evidence="2 3" key="1">
    <citation type="submission" date="2020-11" db="EMBL/GenBank/DDBJ databases">
        <title>Pseudonocardia abyssalis sp. nov. and Pseudonocardia oceani sp. nov., description and phylogenomic analysis of two novel actinomycetes isolated from the deep Southern Ocean.</title>
        <authorList>
            <person name="Parra J."/>
        </authorList>
    </citation>
    <scope>NUCLEOTIDE SEQUENCE [LARGE SCALE GENOMIC DNA]</scope>
    <source>
        <strain evidence="2 3">KRD-168</strain>
    </source>
</reference>
<feature type="signal peptide" evidence="1">
    <location>
        <begin position="1"/>
        <end position="36"/>
    </location>
</feature>
<protein>
    <submittedName>
        <fullName evidence="2">Uncharacterized protein</fullName>
    </submittedName>
</protein>